<dbReference type="Proteomes" id="UP000653644">
    <property type="component" value="Unassembled WGS sequence"/>
</dbReference>
<reference evidence="3" key="1">
    <citation type="journal article" date="2019" name="Int. J. Syst. Evol. Microbiol.">
        <title>The Global Catalogue of Microorganisms (GCM) 10K type strain sequencing project: providing services to taxonomists for standard genome sequencing and annotation.</title>
        <authorList>
            <consortium name="The Broad Institute Genomics Platform"/>
            <consortium name="The Broad Institute Genome Sequencing Center for Infectious Disease"/>
            <person name="Wu L."/>
            <person name="Ma J."/>
        </authorList>
    </citation>
    <scope>NUCLEOTIDE SEQUENCE [LARGE SCALE GENOMIC DNA]</scope>
    <source>
        <strain evidence="3">JCM 4733</strain>
    </source>
</reference>
<keyword evidence="3" id="KW-1185">Reference proteome</keyword>
<proteinExistence type="predicted"/>
<sequence length="94" mass="10461">MWFRRCGVNRGQGSLPEREGAARARKSTEGGLRRPRGRTPWGVPDFNRPPPPVDGSRGKLPSPEGTGPPSWVTGSRVPHQSLRDEEFPMNLRTM</sequence>
<gene>
    <name evidence="2" type="ORF">GCM10010345_41950</name>
</gene>
<accession>A0ABQ3CPK1</accession>
<evidence type="ECO:0000313" key="3">
    <source>
        <dbReference type="Proteomes" id="UP000653644"/>
    </source>
</evidence>
<evidence type="ECO:0000256" key="1">
    <source>
        <dbReference type="SAM" id="MobiDB-lite"/>
    </source>
</evidence>
<feature type="region of interest" description="Disordered" evidence="1">
    <location>
        <begin position="1"/>
        <end position="94"/>
    </location>
</feature>
<feature type="compositionally biased region" description="Basic and acidic residues" evidence="1">
    <location>
        <begin position="16"/>
        <end position="32"/>
    </location>
</feature>
<dbReference type="EMBL" id="BMVN01000013">
    <property type="protein sequence ID" value="GHA32770.1"/>
    <property type="molecule type" value="Genomic_DNA"/>
</dbReference>
<organism evidence="2 3">
    <name type="scientific">Streptomyces canarius</name>
    <dbReference type="NCBI Taxonomy" id="285453"/>
    <lineage>
        <taxon>Bacteria</taxon>
        <taxon>Bacillati</taxon>
        <taxon>Actinomycetota</taxon>
        <taxon>Actinomycetes</taxon>
        <taxon>Kitasatosporales</taxon>
        <taxon>Streptomycetaceae</taxon>
        <taxon>Streptomyces</taxon>
    </lineage>
</organism>
<name>A0ABQ3CPK1_9ACTN</name>
<evidence type="ECO:0000313" key="2">
    <source>
        <dbReference type="EMBL" id="GHA32770.1"/>
    </source>
</evidence>
<protein>
    <submittedName>
        <fullName evidence="2">Uncharacterized protein</fullName>
    </submittedName>
</protein>
<comment type="caution">
    <text evidence="2">The sequence shown here is derived from an EMBL/GenBank/DDBJ whole genome shotgun (WGS) entry which is preliminary data.</text>
</comment>